<proteinExistence type="predicted"/>
<dbReference type="EMBL" id="QJKB01000008">
    <property type="protein sequence ID" value="PXX40222.1"/>
    <property type="molecule type" value="Genomic_DNA"/>
</dbReference>
<sequence>MLVHMSFLLLTEEAMMKMKCRMAVHGLALRSIWTLQAILKFVLLKDFIYLQVARISEMINNFTLLYANLFERIILPNLH</sequence>
<accession>A0A318JJ42</accession>
<dbReference type="Proteomes" id="UP000247792">
    <property type="component" value="Unassembled WGS sequence"/>
</dbReference>
<name>A0A318JJ42_9BURK</name>
<keyword evidence="2" id="KW-1185">Reference proteome</keyword>
<dbReference type="AlphaFoldDB" id="A0A318JJ42"/>
<organism evidence="1 2">
    <name type="scientific">Undibacterium pigrum</name>
    <dbReference type="NCBI Taxonomy" id="401470"/>
    <lineage>
        <taxon>Bacteria</taxon>
        <taxon>Pseudomonadati</taxon>
        <taxon>Pseudomonadota</taxon>
        <taxon>Betaproteobacteria</taxon>
        <taxon>Burkholderiales</taxon>
        <taxon>Oxalobacteraceae</taxon>
        <taxon>Undibacterium</taxon>
    </lineage>
</organism>
<reference evidence="1 2" key="1">
    <citation type="submission" date="2018-05" db="EMBL/GenBank/DDBJ databases">
        <title>Genomic Encyclopedia of Type Strains, Phase IV (KMG-IV): sequencing the most valuable type-strain genomes for metagenomic binning, comparative biology and taxonomic classification.</title>
        <authorList>
            <person name="Goeker M."/>
        </authorList>
    </citation>
    <scope>NUCLEOTIDE SEQUENCE [LARGE SCALE GENOMIC DNA]</scope>
    <source>
        <strain evidence="1 2">DSM 19792</strain>
    </source>
</reference>
<comment type="caution">
    <text evidence="1">The sequence shown here is derived from an EMBL/GenBank/DDBJ whole genome shotgun (WGS) entry which is preliminary data.</text>
</comment>
<evidence type="ECO:0000313" key="2">
    <source>
        <dbReference type="Proteomes" id="UP000247792"/>
    </source>
</evidence>
<gene>
    <name evidence="1" type="ORF">DFR42_10855</name>
</gene>
<evidence type="ECO:0000313" key="1">
    <source>
        <dbReference type="EMBL" id="PXX40222.1"/>
    </source>
</evidence>
<protein>
    <submittedName>
        <fullName evidence="1">Uncharacterized protein</fullName>
    </submittedName>
</protein>